<dbReference type="GO" id="GO:0005886">
    <property type="term" value="C:plasma membrane"/>
    <property type="evidence" value="ECO:0007669"/>
    <property type="project" value="UniProtKB-SubCell"/>
</dbReference>
<dbReference type="PANTHER" id="PTHR21324:SF3">
    <property type="entry name" value="MODULATOR OF MACROAUTOPHAGY TMEM150B"/>
    <property type="match status" value="1"/>
</dbReference>
<dbReference type="VGNC" id="VGNC:35981">
    <property type="gene designation" value="TMEM150B"/>
</dbReference>
<dbReference type="Ensembl" id="ENSBTAT00000086020.2">
    <property type="protein sequence ID" value="ENSBTAP00000059601.2"/>
    <property type="gene ID" value="ENSBTAG00000022813.5"/>
</dbReference>
<evidence type="ECO:0000256" key="11">
    <source>
        <dbReference type="ARBA" id="ARBA00023180"/>
    </source>
</evidence>
<feature type="transmembrane region" description="Helical" evidence="15">
    <location>
        <begin position="300"/>
        <end position="321"/>
    </location>
</feature>
<evidence type="ECO:0000256" key="12">
    <source>
        <dbReference type="ARBA" id="ARBA00023329"/>
    </source>
</evidence>
<evidence type="ECO:0000256" key="13">
    <source>
        <dbReference type="ARBA" id="ARBA00045144"/>
    </source>
</evidence>
<dbReference type="GO" id="GO:0010008">
    <property type="term" value="C:endosome membrane"/>
    <property type="evidence" value="ECO:0007669"/>
    <property type="project" value="UniProtKB-SubCell"/>
</dbReference>
<keyword evidence="10 15" id="KW-0472">Membrane</keyword>
<evidence type="ECO:0000256" key="10">
    <source>
        <dbReference type="ARBA" id="ARBA00023136"/>
    </source>
</evidence>
<feature type="domain" description="CWH43-like N-terminal" evidence="16">
    <location>
        <begin position="128"/>
        <end position="324"/>
    </location>
</feature>
<comment type="similarity">
    <text evidence="4">Belongs to the DRAM/TMEM150 family.</text>
</comment>
<dbReference type="AlphaFoldDB" id="A0A3Q1LRH2"/>
<keyword evidence="8 15" id="KW-1133">Transmembrane helix</keyword>
<reference evidence="17" key="2">
    <citation type="submission" date="2025-08" db="UniProtKB">
        <authorList>
            <consortium name="Ensembl"/>
        </authorList>
    </citation>
    <scope>IDENTIFICATION</scope>
    <source>
        <strain evidence="17">Hereford</strain>
    </source>
</reference>
<reference evidence="17" key="1">
    <citation type="submission" date="2018-03" db="EMBL/GenBank/DDBJ databases">
        <title>ARS-UCD1.2.</title>
        <authorList>
            <person name="Rosen B.D."/>
            <person name="Bickhart D.M."/>
            <person name="Koren S."/>
            <person name="Schnabel R.D."/>
            <person name="Hall R."/>
            <person name="Zimin A."/>
            <person name="Dreischer C."/>
            <person name="Schultheiss S."/>
            <person name="Schroeder S.G."/>
            <person name="Elsik C.G."/>
            <person name="Couldrey C."/>
            <person name="Liu G.E."/>
            <person name="Van Tassell C.P."/>
            <person name="Phillippy A.M."/>
            <person name="Smith T.P.L."/>
            <person name="Medrano J.F."/>
        </authorList>
    </citation>
    <scope>NUCLEOTIDE SEQUENCE [LARGE SCALE GENOMIC DNA]</scope>
    <source>
        <strain evidence="17">Hereford</strain>
    </source>
</reference>
<dbReference type="GlyGen" id="A0A3Q1LRH2">
    <property type="glycosylation" value="1 site"/>
</dbReference>
<evidence type="ECO:0000256" key="6">
    <source>
        <dbReference type="ARBA" id="ARBA00022692"/>
    </source>
</evidence>
<evidence type="ECO:0000259" key="16">
    <source>
        <dbReference type="Pfam" id="PF10277"/>
    </source>
</evidence>
<dbReference type="PANTHER" id="PTHR21324">
    <property type="entry name" value="FASTING-INDUCIBLE INTEGRAL MEMBRANE PROTEIN TM6P1-RELATED"/>
    <property type="match status" value="1"/>
</dbReference>
<evidence type="ECO:0000256" key="7">
    <source>
        <dbReference type="ARBA" id="ARBA00022753"/>
    </source>
</evidence>
<evidence type="ECO:0000256" key="2">
    <source>
        <dbReference type="ARBA" id="ARBA00004542"/>
    </source>
</evidence>
<feature type="transmembrane region" description="Helical" evidence="15">
    <location>
        <begin position="208"/>
        <end position="227"/>
    </location>
</feature>
<gene>
    <name evidence="17 19" type="primary">TMEM150B</name>
</gene>
<feature type="transmembrane region" description="Helical" evidence="15">
    <location>
        <begin position="125"/>
        <end position="145"/>
    </location>
</feature>
<dbReference type="OrthoDB" id="191706at2759"/>
<feature type="region of interest" description="Disordered" evidence="14">
    <location>
        <begin position="1"/>
        <end position="35"/>
    </location>
</feature>
<dbReference type="Pfam" id="PF10277">
    <property type="entry name" value="Frag1"/>
    <property type="match status" value="1"/>
</dbReference>
<feature type="transmembrane region" description="Helical" evidence="15">
    <location>
        <begin position="273"/>
        <end position="294"/>
    </location>
</feature>
<keyword evidence="18" id="KW-1185">Reference proteome</keyword>
<comment type="function">
    <text evidence="13">Modulator of macroautophagy that causes accumulation of autophagosomes under basal conditions and enhances autophagic flux. Represses cell death and promotes long-term clonogenic survival of cells grown in the absence of glucose in a macroautophagy-independent manner. May have some role in extracellular matrix engulfment or growth factor receptor recycling, both of which can modulate cell survival.</text>
</comment>
<evidence type="ECO:0000256" key="4">
    <source>
        <dbReference type="ARBA" id="ARBA00006565"/>
    </source>
</evidence>
<evidence type="ECO:0000256" key="9">
    <source>
        <dbReference type="ARBA" id="ARBA00023006"/>
    </source>
</evidence>
<keyword evidence="12" id="KW-0968">Cytoplasmic vesicle</keyword>
<dbReference type="InterPro" id="IPR019402">
    <property type="entry name" value="CWH43_N"/>
</dbReference>
<evidence type="ECO:0000256" key="3">
    <source>
        <dbReference type="ARBA" id="ARBA00004651"/>
    </source>
</evidence>
<accession>A0A3Q1LRH2</accession>
<dbReference type="VEuPathDB" id="HostDB:ENSBTAG00000022813"/>
<keyword evidence="11" id="KW-0325">Glycoprotein</keyword>
<comment type="subcellular location">
    <subcellularLocation>
        <location evidence="3">Cell membrane</location>
        <topology evidence="3">Multi-pass membrane protein</topology>
    </subcellularLocation>
    <subcellularLocation>
        <location evidence="2">Cytoplasmic vesicle</location>
        <location evidence="2">Autophagosome membrane</location>
        <topology evidence="2">Multi-pass membrane protein</topology>
    </subcellularLocation>
    <subcellularLocation>
        <location evidence="1">Endosome membrane</location>
        <topology evidence="1">Multi-pass membrane protein</topology>
    </subcellularLocation>
</comment>
<keyword evidence="5" id="KW-1003">Cell membrane</keyword>
<keyword evidence="9" id="KW-0072">Autophagy</keyword>
<name>A0A3Q1LRH2_BOVIN</name>
<sequence>RKGGGGPWELSHGPLRSETESAVSLRVKSRDSGGHPLDLTVSRWCSIVDFGSAGARTVPPPQLSLVPQTLTRPQDRESPGEPGPTPACGDTCLCCPCAWPSGLLLASGPCECVSVFFRLLTRVRLCWVLAAVCGLSLAAVSRFSLAVVNKAVNLTDGFPYISVCGNVPPQSCIFSQVLNIGAASAAWICILRYYQLRDWGVRKWHNQVILWTGLLCALGTSIVGNFQEKNQRATHLTGAFLAFFVGIVYFWLQLFLSWRMKNLPQPGAPWIGPLRLVLCSACFILEVAMVVLHSWSMRSVSAICEWVAAMLLFILFGLLAVDFSRLDSCTLCLQPGSGSLRPPPDSPTSLHVQL</sequence>
<feature type="region of interest" description="Disordered" evidence="14">
    <location>
        <begin position="58"/>
        <end position="82"/>
    </location>
</feature>
<evidence type="ECO:0000313" key="17">
    <source>
        <dbReference type="Ensembl" id="ENSBTAP00000059601.2"/>
    </source>
</evidence>
<feature type="transmembrane region" description="Helical" evidence="15">
    <location>
        <begin position="233"/>
        <end position="252"/>
    </location>
</feature>
<keyword evidence="7" id="KW-0967">Endosome</keyword>
<evidence type="ECO:0000256" key="8">
    <source>
        <dbReference type="ARBA" id="ARBA00022989"/>
    </source>
</evidence>
<evidence type="ECO:0000313" key="18">
    <source>
        <dbReference type="Proteomes" id="UP000009136"/>
    </source>
</evidence>
<evidence type="ECO:0000256" key="15">
    <source>
        <dbReference type="SAM" id="Phobius"/>
    </source>
</evidence>
<evidence type="ECO:0000256" key="5">
    <source>
        <dbReference type="ARBA" id="ARBA00022475"/>
    </source>
</evidence>
<dbReference type="GO" id="GO:0000421">
    <property type="term" value="C:autophagosome membrane"/>
    <property type="evidence" value="ECO:0007669"/>
    <property type="project" value="UniProtKB-SubCell"/>
</dbReference>
<protein>
    <submittedName>
        <fullName evidence="17">Transmembrane protein 150B</fullName>
    </submittedName>
</protein>
<dbReference type="GO" id="GO:0006914">
    <property type="term" value="P:autophagy"/>
    <property type="evidence" value="ECO:0007669"/>
    <property type="project" value="UniProtKB-KW"/>
</dbReference>
<proteinExistence type="inferred from homology"/>
<keyword evidence="6 15" id="KW-0812">Transmembrane</keyword>
<dbReference type="Proteomes" id="UP000009136">
    <property type="component" value="Chromosome 18"/>
</dbReference>
<evidence type="ECO:0000256" key="14">
    <source>
        <dbReference type="SAM" id="MobiDB-lite"/>
    </source>
</evidence>
<dbReference type="InterPro" id="IPR050911">
    <property type="entry name" value="DRAM/TMEM150_Autophagy_Mod"/>
</dbReference>
<organism evidence="17 18">
    <name type="scientific">Bos taurus</name>
    <name type="common">Bovine</name>
    <dbReference type="NCBI Taxonomy" id="9913"/>
    <lineage>
        <taxon>Eukaryota</taxon>
        <taxon>Metazoa</taxon>
        <taxon>Chordata</taxon>
        <taxon>Craniata</taxon>
        <taxon>Vertebrata</taxon>
        <taxon>Euteleostomi</taxon>
        <taxon>Mammalia</taxon>
        <taxon>Eutheria</taxon>
        <taxon>Laurasiatheria</taxon>
        <taxon>Artiodactyla</taxon>
        <taxon>Ruminantia</taxon>
        <taxon>Pecora</taxon>
        <taxon>Bovidae</taxon>
        <taxon>Bovinae</taxon>
        <taxon>Bos</taxon>
    </lineage>
</organism>
<evidence type="ECO:0000313" key="19">
    <source>
        <dbReference type="VGNC" id="VGNC:35981"/>
    </source>
</evidence>
<evidence type="ECO:0000256" key="1">
    <source>
        <dbReference type="ARBA" id="ARBA00004337"/>
    </source>
</evidence>
<dbReference type="GeneTree" id="ENSGT01030000234578"/>
<reference evidence="17" key="3">
    <citation type="submission" date="2025-09" db="UniProtKB">
        <authorList>
            <consortium name="Ensembl"/>
        </authorList>
    </citation>
    <scope>IDENTIFICATION</scope>
    <source>
        <strain evidence="17">Hereford</strain>
    </source>
</reference>
<dbReference type="Bgee" id="ENSBTAG00000022813">
    <property type="expression patterns" value="Expressed in monocyte and 100 other cell types or tissues"/>
</dbReference>